<keyword evidence="3" id="KW-1185">Reference proteome</keyword>
<comment type="caution">
    <text evidence="2">The sequence shown here is derived from an EMBL/GenBank/DDBJ whole genome shotgun (WGS) entry which is preliminary data.</text>
</comment>
<feature type="compositionally biased region" description="Low complexity" evidence="1">
    <location>
        <begin position="368"/>
        <end position="382"/>
    </location>
</feature>
<sequence length="481" mass="50750">MTKSTVARRNRDVSDYLRQTSISDTQPAATADTSGSKSPAEAAMLAQELASESSWAERYVPSTPADSVVTPSASSVAGNTEAPFRSMSVAGESDYITADDAPPTYELATSEADVRSPENNPQASESQTRAPQLQTSFQPSSQAQLEQPGSQRTSAQRPFIPGRRYSRHETSNSISGTFTLWDSLDLSTTSGSISITLDVKPGPHPATLKLKAQSGSIRVDDLQCRTAQSNSRGGPGSCSRQERGPGLLSSLFGWGKRPAEVEAPPRPVSDDPRKQAGQHEQQAQALPTAEVVEEQFEARVIHAMIETSSGSVNAHLILTAKSDTRINTNSGSINLRLVTSGSGVGGRQFSKLEMEDPRNADLASTTDLSSNLSTQSGSGSTTVTINPGNTDTSDGAIVSACRASYKVTKSGSCNVHYPGDWVGLAHASCGGSGSARVSGSGLEYDKRGNYEVYAWRGVDEPDLSKAVEIRCDGSGSISFSC</sequence>
<feature type="region of interest" description="Disordered" evidence="1">
    <location>
        <begin position="360"/>
        <end position="382"/>
    </location>
</feature>
<feature type="region of interest" description="Disordered" evidence="1">
    <location>
        <begin position="1"/>
        <end position="86"/>
    </location>
</feature>
<name>A0ABR0K2M9_9EURO</name>
<organism evidence="2 3">
    <name type="scientific">Lithohypha guttulata</name>
    <dbReference type="NCBI Taxonomy" id="1690604"/>
    <lineage>
        <taxon>Eukaryota</taxon>
        <taxon>Fungi</taxon>
        <taxon>Dikarya</taxon>
        <taxon>Ascomycota</taxon>
        <taxon>Pezizomycotina</taxon>
        <taxon>Eurotiomycetes</taxon>
        <taxon>Chaetothyriomycetidae</taxon>
        <taxon>Chaetothyriales</taxon>
        <taxon>Trichomeriaceae</taxon>
        <taxon>Lithohypha</taxon>
    </lineage>
</organism>
<feature type="compositionally biased region" description="Polar residues" evidence="1">
    <location>
        <begin position="117"/>
        <end position="156"/>
    </location>
</feature>
<accession>A0ABR0K2M9</accession>
<dbReference type="Proteomes" id="UP001345013">
    <property type="component" value="Unassembled WGS sequence"/>
</dbReference>
<gene>
    <name evidence="2" type="ORF">LTR24_007537</name>
</gene>
<protein>
    <submittedName>
        <fullName evidence="2">Uncharacterized protein</fullName>
    </submittedName>
</protein>
<dbReference type="EMBL" id="JAVRRG010000115">
    <property type="protein sequence ID" value="KAK5084112.1"/>
    <property type="molecule type" value="Genomic_DNA"/>
</dbReference>
<feature type="compositionally biased region" description="Polar residues" evidence="1">
    <location>
        <begin position="17"/>
        <end position="37"/>
    </location>
</feature>
<feature type="region of interest" description="Disordered" evidence="1">
    <location>
        <begin position="107"/>
        <end position="171"/>
    </location>
</feature>
<feature type="region of interest" description="Disordered" evidence="1">
    <location>
        <begin position="258"/>
        <end position="286"/>
    </location>
</feature>
<feature type="compositionally biased region" description="Polar residues" evidence="1">
    <location>
        <begin position="69"/>
        <end position="78"/>
    </location>
</feature>
<evidence type="ECO:0000256" key="1">
    <source>
        <dbReference type="SAM" id="MobiDB-lite"/>
    </source>
</evidence>
<proteinExistence type="predicted"/>
<evidence type="ECO:0000313" key="3">
    <source>
        <dbReference type="Proteomes" id="UP001345013"/>
    </source>
</evidence>
<reference evidence="2 3" key="1">
    <citation type="submission" date="2023-08" db="EMBL/GenBank/DDBJ databases">
        <title>Black Yeasts Isolated from many extreme environments.</title>
        <authorList>
            <person name="Coleine C."/>
            <person name="Stajich J.E."/>
            <person name="Selbmann L."/>
        </authorList>
    </citation>
    <scope>NUCLEOTIDE SEQUENCE [LARGE SCALE GENOMIC DNA]</scope>
    <source>
        <strain evidence="2 3">CCFEE 5885</strain>
    </source>
</reference>
<evidence type="ECO:0000313" key="2">
    <source>
        <dbReference type="EMBL" id="KAK5084112.1"/>
    </source>
</evidence>